<accession>A7NM10</accession>
<protein>
    <recommendedName>
        <fullName evidence="10">Permease</fullName>
    </recommendedName>
</protein>
<dbReference type="STRING" id="383372.Rcas_2485"/>
<feature type="transmembrane region" description="Helical" evidence="7">
    <location>
        <begin position="294"/>
        <end position="311"/>
    </location>
</feature>
<dbReference type="HOGENOM" id="CLU_031275_8_1_0"/>
<feature type="transmembrane region" description="Helical" evidence="7">
    <location>
        <begin position="361"/>
        <end position="392"/>
    </location>
</feature>
<sequence>MKTVEPQEEAIEAPSGIDEQPHDGDGSATDQGTTESLSATPVVPVIAWPAVPWRLIARWSLVALAVYSIGWMLWTTRPVLIPFIIGLVLAYLMAPAVDFFDRWMPRWLSILVVYILGFLGIAATFALIIPPLIEQVERLIHQLPSFREVQTFIDSIIRQYRDQVPPSLQQPIEDSLANLLRSLQNNIDTYLQRGGAFLLNQLIQLLNTVTFILGFISLPIWLFYVLYDKHRGRVFFNQLVHPRARSDFWNVWDIVNRVLGGYIRGQIILCVSVGLAVGIGLVGLEMLGFPLGDYILVLSLIAGVTEFIPVLGPTIGAIPGVILGFGISPTAGIAVLLLYIAVQQLENSLLVPRIIGESVGVHPAVLTVAMIVMGTLFGLFGILLAAPAVATVRDLFKYTYLRLEGCTPEESIRRVAADHAPIIHQGAAKQESQPS</sequence>
<comment type="subcellular location">
    <subcellularLocation>
        <location evidence="1">Membrane</location>
        <topology evidence="1">Multi-pass membrane protein</topology>
    </subcellularLocation>
</comment>
<dbReference type="eggNOG" id="COG0628">
    <property type="taxonomic scope" value="Bacteria"/>
</dbReference>
<reference evidence="8 9" key="1">
    <citation type="submission" date="2007-08" db="EMBL/GenBank/DDBJ databases">
        <title>Complete sequence of Roseiflexus castenholzii DSM 13941.</title>
        <authorList>
            <consortium name="US DOE Joint Genome Institute"/>
            <person name="Copeland A."/>
            <person name="Lucas S."/>
            <person name="Lapidus A."/>
            <person name="Barry K."/>
            <person name="Glavina del Rio T."/>
            <person name="Dalin E."/>
            <person name="Tice H."/>
            <person name="Pitluck S."/>
            <person name="Thompson L.S."/>
            <person name="Brettin T."/>
            <person name="Bruce D."/>
            <person name="Detter J.C."/>
            <person name="Han C."/>
            <person name="Tapia R."/>
            <person name="Schmutz J."/>
            <person name="Larimer F."/>
            <person name="Land M."/>
            <person name="Hauser L."/>
            <person name="Kyrpides N."/>
            <person name="Mikhailova N."/>
            <person name="Bryant D.A."/>
            <person name="Hanada S."/>
            <person name="Tsukatani Y."/>
            <person name="Richardson P."/>
        </authorList>
    </citation>
    <scope>NUCLEOTIDE SEQUENCE [LARGE SCALE GENOMIC DNA]</scope>
    <source>
        <strain evidence="9">DSM 13941 / HLO8</strain>
    </source>
</reference>
<dbReference type="PANTHER" id="PTHR21716:SF62">
    <property type="entry name" value="TRANSPORT PROTEIN YDBI-RELATED"/>
    <property type="match status" value="1"/>
</dbReference>
<feature type="compositionally biased region" description="Acidic residues" evidence="6">
    <location>
        <begin position="1"/>
        <end position="11"/>
    </location>
</feature>
<evidence type="ECO:0000313" key="9">
    <source>
        <dbReference type="Proteomes" id="UP000000263"/>
    </source>
</evidence>
<feature type="region of interest" description="Disordered" evidence="6">
    <location>
        <begin position="1"/>
        <end position="36"/>
    </location>
</feature>
<keyword evidence="4 7" id="KW-1133">Transmembrane helix</keyword>
<evidence type="ECO:0000256" key="2">
    <source>
        <dbReference type="ARBA" id="ARBA00009773"/>
    </source>
</evidence>
<feature type="transmembrane region" description="Helical" evidence="7">
    <location>
        <begin position="80"/>
        <end position="100"/>
    </location>
</feature>
<dbReference type="AlphaFoldDB" id="A7NM10"/>
<gene>
    <name evidence="8" type="ordered locus">Rcas_2485</name>
</gene>
<dbReference type="KEGG" id="rca:Rcas_2485"/>
<name>A7NM10_ROSCS</name>
<dbReference type="EMBL" id="CP000804">
    <property type="protein sequence ID" value="ABU58565.1"/>
    <property type="molecule type" value="Genomic_DNA"/>
</dbReference>
<dbReference type="Pfam" id="PF01594">
    <property type="entry name" value="AI-2E_transport"/>
    <property type="match status" value="1"/>
</dbReference>
<keyword evidence="5 7" id="KW-0472">Membrane</keyword>
<proteinExistence type="inferred from homology"/>
<evidence type="ECO:0000313" key="8">
    <source>
        <dbReference type="EMBL" id="ABU58565.1"/>
    </source>
</evidence>
<feature type="transmembrane region" description="Helical" evidence="7">
    <location>
        <begin position="55"/>
        <end position="74"/>
    </location>
</feature>
<dbReference type="OrthoDB" id="146294at2"/>
<comment type="similarity">
    <text evidence="2">Belongs to the autoinducer-2 exporter (AI-2E) (TC 2.A.86) family.</text>
</comment>
<dbReference type="GO" id="GO:0055085">
    <property type="term" value="P:transmembrane transport"/>
    <property type="evidence" value="ECO:0007669"/>
    <property type="project" value="TreeGrafter"/>
</dbReference>
<dbReference type="Proteomes" id="UP000000263">
    <property type="component" value="Chromosome"/>
</dbReference>
<evidence type="ECO:0008006" key="10">
    <source>
        <dbReference type="Google" id="ProtNLM"/>
    </source>
</evidence>
<keyword evidence="3 7" id="KW-0812">Transmembrane</keyword>
<feature type="transmembrane region" description="Helical" evidence="7">
    <location>
        <begin position="267"/>
        <end position="288"/>
    </location>
</feature>
<dbReference type="PANTHER" id="PTHR21716">
    <property type="entry name" value="TRANSMEMBRANE PROTEIN"/>
    <property type="match status" value="1"/>
</dbReference>
<evidence type="ECO:0000256" key="3">
    <source>
        <dbReference type="ARBA" id="ARBA00022692"/>
    </source>
</evidence>
<feature type="transmembrane region" description="Helical" evidence="7">
    <location>
        <begin position="318"/>
        <end position="341"/>
    </location>
</feature>
<feature type="transmembrane region" description="Helical" evidence="7">
    <location>
        <begin position="205"/>
        <end position="227"/>
    </location>
</feature>
<evidence type="ECO:0000256" key="5">
    <source>
        <dbReference type="ARBA" id="ARBA00023136"/>
    </source>
</evidence>
<evidence type="ECO:0000256" key="6">
    <source>
        <dbReference type="SAM" id="MobiDB-lite"/>
    </source>
</evidence>
<organism evidence="8 9">
    <name type="scientific">Roseiflexus castenholzii (strain DSM 13941 / HLO8)</name>
    <dbReference type="NCBI Taxonomy" id="383372"/>
    <lineage>
        <taxon>Bacteria</taxon>
        <taxon>Bacillati</taxon>
        <taxon>Chloroflexota</taxon>
        <taxon>Chloroflexia</taxon>
        <taxon>Chloroflexales</taxon>
        <taxon>Roseiflexineae</taxon>
        <taxon>Roseiflexaceae</taxon>
        <taxon>Roseiflexus</taxon>
    </lineage>
</organism>
<evidence type="ECO:0000256" key="1">
    <source>
        <dbReference type="ARBA" id="ARBA00004141"/>
    </source>
</evidence>
<dbReference type="GO" id="GO:0016020">
    <property type="term" value="C:membrane"/>
    <property type="evidence" value="ECO:0007669"/>
    <property type="project" value="UniProtKB-SubCell"/>
</dbReference>
<evidence type="ECO:0000256" key="7">
    <source>
        <dbReference type="SAM" id="Phobius"/>
    </source>
</evidence>
<keyword evidence="9" id="KW-1185">Reference proteome</keyword>
<dbReference type="RefSeq" id="WP_012120989.1">
    <property type="nucleotide sequence ID" value="NC_009767.1"/>
</dbReference>
<feature type="transmembrane region" description="Helical" evidence="7">
    <location>
        <begin position="107"/>
        <end position="129"/>
    </location>
</feature>
<dbReference type="InterPro" id="IPR002549">
    <property type="entry name" value="AI-2E-like"/>
</dbReference>
<evidence type="ECO:0000256" key="4">
    <source>
        <dbReference type="ARBA" id="ARBA00022989"/>
    </source>
</evidence>